<evidence type="ECO:0000313" key="2">
    <source>
        <dbReference type="Proteomes" id="UP000215214"/>
    </source>
</evidence>
<dbReference type="Pfam" id="PF14907">
    <property type="entry name" value="NTP_transf_5"/>
    <property type="match status" value="1"/>
</dbReference>
<dbReference type="EMBL" id="LT899436">
    <property type="protein sequence ID" value="SNR16678.1"/>
    <property type="molecule type" value="Genomic_DNA"/>
</dbReference>
<name>A0A238UDM3_9FLAO</name>
<evidence type="ECO:0008006" key="3">
    <source>
        <dbReference type="Google" id="ProtNLM"/>
    </source>
</evidence>
<reference evidence="1 2" key="1">
    <citation type="submission" date="2017-07" db="EMBL/GenBank/DDBJ databases">
        <authorList>
            <person name="Sun Z.S."/>
            <person name="Albrecht U."/>
            <person name="Echele G."/>
            <person name="Lee C.C."/>
        </authorList>
    </citation>
    <scope>NUCLEOTIDE SEQUENCE [LARGE SCALE GENOMIC DNA]</scope>
    <source>
        <strain evidence="2">type strain: KCTC 22618</strain>
    </source>
</reference>
<organism evidence="1 2">
    <name type="scientific">Tenacibaculum jejuense</name>
    <dbReference type="NCBI Taxonomy" id="584609"/>
    <lineage>
        <taxon>Bacteria</taxon>
        <taxon>Pseudomonadati</taxon>
        <taxon>Bacteroidota</taxon>
        <taxon>Flavobacteriia</taxon>
        <taxon>Flavobacteriales</taxon>
        <taxon>Flavobacteriaceae</taxon>
        <taxon>Tenacibaculum</taxon>
    </lineage>
</organism>
<dbReference type="InterPro" id="IPR039498">
    <property type="entry name" value="NTP_transf_5"/>
</dbReference>
<gene>
    <name evidence="1" type="ORF">TJEJU_3012</name>
</gene>
<dbReference type="RefSeq" id="WP_231970202.1">
    <property type="nucleotide sequence ID" value="NZ_LT899436.1"/>
</dbReference>
<dbReference type="KEGG" id="tje:TJEJU_3012"/>
<protein>
    <recommendedName>
        <fullName evidence="3">Nucleotidyltransferase family protein</fullName>
    </recommendedName>
</protein>
<dbReference type="Proteomes" id="UP000215214">
    <property type="component" value="Chromosome TJEJU"/>
</dbReference>
<accession>A0A238UDM3</accession>
<sequence>MMTYKETLFFVGKCLTINHEEHNKHIVEKQLKNNTVDWDNVVRLSTEHYVFPALYCNLKKADFLKYLPNDLVEYMKHITDLNRERNTQIIEQAKEINELLLSHNITPIFLKGTGNLLEGLYDDIAERMVGDIDVLFSLDQFLEAYDTLLNNSYKTKYKNYPKFLRHLAPLVNENKISRIEIHKEMTTEKYIHFFNYDTIEKEIKKIENLNFLSFEDQLKLSIIAFQINDDMQYYNSISLRNAYDVFLICQEVNSTESIGSLNDKIRTPLNNFLSITNKTLNSKSVKFSSDKNSQKYLDKFIQLLDDKKLKKRLHKQTTRKLFYKKRLKIILETFYKKGHATWLINRIIKGK</sequence>
<keyword evidence="2" id="KW-1185">Reference proteome</keyword>
<proteinExistence type="predicted"/>
<evidence type="ECO:0000313" key="1">
    <source>
        <dbReference type="EMBL" id="SNR16678.1"/>
    </source>
</evidence>
<dbReference type="AlphaFoldDB" id="A0A238UDM3"/>